<dbReference type="PROSITE" id="PS50894">
    <property type="entry name" value="HPT"/>
    <property type="match status" value="1"/>
</dbReference>
<protein>
    <submittedName>
        <fullName evidence="4">Sensor histidine kinase domain-containing protein</fullName>
    </submittedName>
</protein>
<evidence type="ECO:0000313" key="5">
    <source>
        <dbReference type="Proteomes" id="UP000031368"/>
    </source>
</evidence>
<dbReference type="EMBL" id="CP006877">
    <property type="protein sequence ID" value="AJD41456.1"/>
    <property type="molecule type" value="Genomic_DNA"/>
</dbReference>
<sequence length="122" mass="12639">MAAVSIAFEAPDNSNGPCPSKGRPIDLVHLAKQTMGDKALEVEVLKIFARQARACLQEVSSGDARKILAAAHRLKGAASAVGAFQVSEAADMLENNCGDAACMAAVGAAVVEAENFILKLSR</sequence>
<keyword evidence="4" id="KW-0418">Kinase</keyword>
<gene>
    <name evidence="4" type="ORF">RGR602_CH02128</name>
</gene>
<keyword evidence="5" id="KW-1185">Reference proteome</keyword>
<name>A0A0B4X2W1_9HYPH</name>
<dbReference type="GO" id="GO:0000160">
    <property type="term" value="P:phosphorelay signal transduction system"/>
    <property type="evidence" value="ECO:0007669"/>
    <property type="project" value="UniProtKB-KW"/>
</dbReference>
<dbReference type="AlphaFoldDB" id="A0A0B4X2W1"/>
<feature type="modified residue" description="Phosphohistidine" evidence="2">
    <location>
        <position position="72"/>
    </location>
</feature>
<organism evidence="4 5">
    <name type="scientific">Rhizobium gallicum bv. gallicum R602sp</name>
    <dbReference type="NCBI Taxonomy" id="1041138"/>
    <lineage>
        <taxon>Bacteria</taxon>
        <taxon>Pseudomonadati</taxon>
        <taxon>Pseudomonadota</taxon>
        <taxon>Alphaproteobacteria</taxon>
        <taxon>Hyphomicrobiales</taxon>
        <taxon>Rhizobiaceae</taxon>
        <taxon>Rhizobium/Agrobacterium group</taxon>
        <taxon>Rhizobium</taxon>
    </lineage>
</organism>
<feature type="domain" description="HPt" evidence="3">
    <location>
        <begin position="33"/>
        <end position="122"/>
    </location>
</feature>
<evidence type="ECO:0000256" key="1">
    <source>
        <dbReference type="ARBA" id="ARBA00023012"/>
    </source>
</evidence>
<dbReference type="RefSeq" id="WP_039845051.1">
    <property type="nucleotide sequence ID" value="NZ_CP006877.1"/>
</dbReference>
<dbReference type="HOGENOM" id="CLU_155085_1_0_5"/>
<dbReference type="Pfam" id="PF01627">
    <property type="entry name" value="Hpt"/>
    <property type="match status" value="1"/>
</dbReference>
<evidence type="ECO:0000259" key="3">
    <source>
        <dbReference type="PROSITE" id="PS50894"/>
    </source>
</evidence>
<dbReference type="InterPro" id="IPR008207">
    <property type="entry name" value="Sig_transdc_His_kin_Hpt_dom"/>
</dbReference>
<dbReference type="Gene3D" id="1.20.120.160">
    <property type="entry name" value="HPT domain"/>
    <property type="match status" value="1"/>
</dbReference>
<accession>A0A0B4X2W1</accession>
<keyword evidence="1" id="KW-0902">Two-component regulatory system</keyword>
<keyword evidence="4" id="KW-0808">Transferase</keyword>
<dbReference type="InterPro" id="IPR036641">
    <property type="entry name" value="HPT_dom_sf"/>
</dbReference>
<dbReference type="SUPFAM" id="SSF47226">
    <property type="entry name" value="Histidine-containing phosphotransfer domain, HPT domain"/>
    <property type="match status" value="1"/>
</dbReference>
<dbReference type="KEGG" id="rga:RGR602_CH02128"/>
<dbReference type="GO" id="GO:0004672">
    <property type="term" value="F:protein kinase activity"/>
    <property type="evidence" value="ECO:0007669"/>
    <property type="project" value="UniProtKB-ARBA"/>
</dbReference>
<evidence type="ECO:0000256" key="2">
    <source>
        <dbReference type="PROSITE-ProRule" id="PRU00110"/>
    </source>
</evidence>
<dbReference type="Proteomes" id="UP000031368">
    <property type="component" value="Chromosome"/>
</dbReference>
<evidence type="ECO:0000313" key="4">
    <source>
        <dbReference type="EMBL" id="AJD41456.1"/>
    </source>
</evidence>
<keyword evidence="2" id="KW-0597">Phosphoprotein</keyword>
<reference evidence="4 5" key="1">
    <citation type="submission" date="2013-11" db="EMBL/GenBank/DDBJ databases">
        <title>Complete genome sequence of Rhizobium gallicum bv. gallicum R602.</title>
        <authorList>
            <person name="Bustos P."/>
            <person name="Santamaria R.I."/>
            <person name="Lozano L."/>
            <person name="Acosta J.L."/>
            <person name="Ormeno-Orrillo E."/>
            <person name="Rogel M.A."/>
            <person name="Romero D."/>
            <person name="Cevallos M.A."/>
            <person name="Martinez-Romero E."/>
            <person name="Gonzalez V."/>
        </authorList>
    </citation>
    <scope>NUCLEOTIDE SEQUENCE [LARGE SCALE GENOMIC DNA]</scope>
    <source>
        <strain evidence="4 5">R602</strain>
    </source>
</reference>
<proteinExistence type="predicted"/>